<proteinExistence type="predicted"/>
<feature type="region of interest" description="Disordered" evidence="5">
    <location>
        <begin position="104"/>
        <end position="125"/>
    </location>
</feature>
<dbReference type="Pfam" id="PF01388">
    <property type="entry name" value="ARID"/>
    <property type="match status" value="1"/>
</dbReference>
<dbReference type="Gene3D" id="1.10.150.60">
    <property type="entry name" value="ARID DNA-binding domain"/>
    <property type="match status" value="1"/>
</dbReference>
<dbReference type="SMART" id="SM00501">
    <property type="entry name" value="BRIGHT"/>
    <property type="match status" value="1"/>
</dbReference>
<keyword evidence="4" id="KW-0539">Nucleus</keyword>
<evidence type="ECO:0000256" key="4">
    <source>
        <dbReference type="ARBA" id="ARBA00023242"/>
    </source>
</evidence>
<dbReference type="SMART" id="SM01014">
    <property type="entry name" value="ARID"/>
    <property type="match status" value="1"/>
</dbReference>
<dbReference type="EnsemblPlants" id="Kaladp0018s0193.1.v1.1">
    <property type="protein sequence ID" value="Kaladp0018s0193.1.v1.1"/>
    <property type="gene ID" value="Kaladp0018s0193.v1.1"/>
</dbReference>
<feature type="domain" description="ARID" evidence="6">
    <location>
        <begin position="232"/>
        <end position="298"/>
    </location>
</feature>
<evidence type="ECO:0000313" key="8">
    <source>
        <dbReference type="Proteomes" id="UP000594263"/>
    </source>
</evidence>
<dbReference type="GO" id="GO:0006357">
    <property type="term" value="P:regulation of transcription by RNA polymerase II"/>
    <property type="evidence" value="ECO:0007669"/>
    <property type="project" value="InterPro"/>
</dbReference>
<accession>A0A7N0T1Q8</accession>
<dbReference type="SUPFAM" id="SSF46774">
    <property type="entry name" value="ARID-like"/>
    <property type="match status" value="1"/>
</dbReference>
<dbReference type="PANTHER" id="PTHR15348">
    <property type="entry name" value="AT-RICH INTERACTIVE DOMAIN-CONTAINING PROTEIN ARID DOMAIN- CONTAINING PROTEIN DEAD RINGER PROTEIN B-CELL REGULATOR OF IGH TRANSCRIPTION BRIGHT"/>
    <property type="match status" value="1"/>
</dbReference>
<name>A0A7N0T1Q8_KALFE</name>
<dbReference type="CDD" id="cd16100">
    <property type="entry name" value="ARID"/>
    <property type="match status" value="1"/>
</dbReference>
<evidence type="ECO:0000256" key="2">
    <source>
        <dbReference type="ARBA" id="ARBA00023125"/>
    </source>
</evidence>
<dbReference type="AlphaFoldDB" id="A0A7N0T1Q8"/>
<dbReference type="GO" id="GO:0005634">
    <property type="term" value="C:nucleus"/>
    <property type="evidence" value="ECO:0007669"/>
    <property type="project" value="TreeGrafter"/>
</dbReference>
<dbReference type="InterPro" id="IPR001606">
    <property type="entry name" value="ARID_dom"/>
</dbReference>
<keyword evidence="1" id="KW-0805">Transcription regulation</keyword>
<evidence type="ECO:0000256" key="3">
    <source>
        <dbReference type="ARBA" id="ARBA00023163"/>
    </source>
</evidence>
<dbReference type="InterPro" id="IPR036431">
    <property type="entry name" value="ARID_dom_sf"/>
</dbReference>
<evidence type="ECO:0000259" key="6">
    <source>
        <dbReference type="PROSITE" id="PS51011"/>
    </source>
</evidence>
<evidence type="ECO:0000313" key="7">
    <source>
        <dbReference type="EnsemblPlants" id="Kaladp0018s0193.1.v1.1"/>
    </source>
</evidence>
<keyword evidence="2" id="KW-0238">DNA-binding</keyword>
<evidence type="ECO:0000256" key="5">
    <source>
        <dbReference type="SAM" id="MobiDB-lite"/>
    </source>
</evidence>
<dbReference type="PROSITE" id="PS51011">
    <property type="entry name" value="ARID"/>
    <property type="match status" value="1"/>
</dbReference>
<protein>
    <recommendedName>
        <fullName evidence="6">ARID domain-containing protein</fullName>
    </recommendedName>
</protein>
<sequence length="298" mass="32448">MDLKVEENKQHEDPTHEAACVGNLIGEEETKVDQLLSASLGIEHAAMNLQQVDSTEKQIVESNVVAPVNDDKQDFGENDEIQIDGIAAIDADKESVLVQAHLESHGDGNRVEPNHDVDGQAEGVGEKEFPPQEELHLDESMFPASEEMDASDSLPVDFSQGVADVTAVVDENTGLEHNGTNGCAMGMTNQLACVADEKDMETKGGPQVGDVLGFDKSSGLVPFVEGDEAGTEEEQMAFMKDVESFCREKGLEFKPPKFYGEGLNLLKLWRAVIRLGGYEQVTACKLWRQVGESFNPPK</sequence>
<dbReference type="InterPro" id="IPR045147">
    <property type="entry name" value="ARI3A/B/C"/>
</dbReference>
<dbReference type="GO" id="GO:0003677">
    <property type="term" value="F:DNA binding"/>
    <property type="evidence" value="ECO:0007669"/>
    <property type="project" value="UniProtKB-KW"/>
</dbReference>
<reference evidence="7" key="1">
    <citation type="submission" date="2021-01" db="UniProtKB">
        <authorList>
            <consortium name="EnsemblPlants"/>
        </authorList>
    </citation>
    <scope>IDENTIFICATION</scope>
</reference>
<organism evidence="7 8">
    <name type="scientific">Kalanchoe fedtschenkoi</name>
    <name type="common">Lavender scallops</name>
    <name type="synonym">South American air plant</name>
    <dbReference type="NCBI Taxonomy" id="63787"/>
    <lineage>
        <taxon>Eukaryota</taxon>
        <taxon>Viridiplantae</taxon>
        <taxon>Streptophyta</taxon>
        <taxon>Embryophyta</taxon>
        <taxon>Tracheophyta</taxon>
        <taxon>Spermatophyta</taxon>
        <taxon>Magnoliopsida</taxon>
        <taxon>eudicotyledons</taxon>
        <taxon>Gunneridae</taxon>
        <taxon>Pentapetalae</taxon>
        <taxon>Saxifragales</taxon>
        <taxon>Crassulaceae</taxon>
        <taxon>Kalanchoe</taxon>
    </lineage>
</organism>
<keyword evidence="3" id="KW-0804">Transcription</keyword>
<dbReference type="PANTHER" id="PTHR15348:SF0">
    <property type="entry name" value="PROTEIN DEAD RINGER"/>
    <property type="match status" value="1"/>
</dbReference>
<dbReference type="Proteomes" id="UP000594263">
    <property type="component" value="Unplaced"/>
</dbReference>
<evidence type="ECO:0000256" key="1">
    <source>
        <dbReference type="ARBA" id="ARBA00023015"/>
    </source>
</evidence>
<keyword evidence="8" id="KW-1185">Reference proteome</keyword>
<dbReference type="Gramene" id="Kaladp0018s0193.1.v1.1">
    <property type="protein sequence ID" value="Kaladp0018s0193.1.v1.1"/>
    <property type="gene ID" value="Kaladp0018s0193.v1.1"/>
</dbReference>